<sequence length="177" mass="20332">MTALTLVMKELPDLDPDEFFNVRAYYCGGKDFRQVLRRARPPSPTNSESSGISSLTSSSTGEDETQTATAKPGIGPRVDCSRETIKTIPQVDIRKQFHYDKSRSNDRILYCGRDILNLERNTQPYKWQLTSPLFCFLNPRVPTKYRSYLRFNGDFLREDYPMETCLKCGFSQPSSFT</sequence>
<evidence type="ECO:0000313" key="3">
    <source>
        <dbReference type="RefSeq" id="XP_011494307.1"/>
    </source>
</evidence>
<dbReference type="GeneID" id="105359398"/>
<dbReference type="AlphaFoldDB" id="A0AAJ6VKB9"/>
<feature type="region of interest" description="Disordered" evidence="1">
    <location>
        <begin position="39"/>
        <end position="79"/>
    </location>
</feature>
<dbReference type="KEGG" id="csol:105359398"/>
<feature type="compositionally biased region" description="Low complexity" evidence="1">
    <location>
        <begin position="47"/>
        <end position="60"/>
    </location>
</feature>
<dbReference type="Proteomes" id="UP000695007">
    <property type="component" value="Unplaced"/>
</dbReference>
<organism evidence="2 3">
    <name type="scientific">Ceratosolen solmsi marchali</name>
    <dbReference type="NCBI Taxonomy" id="326594"/>
    <lineage>
        <taxon>Eukaryota</taxon>
        <taxon>Metazoa</taxon>
        <taxon>Ecdysozoa</taxon>
        <taxon>Arthropoda</taxon>
        <taxon>Hexapoda</taxon>
        <taxon>Insecta</taxon>
        <taxon>Pterygota</taxon>
        <taxon>Neoptera</taxon>
        <taxon>Endopterygota</taxon>
        <taxon>Hymenoptera</taxon>
        <taxon>Apocrita</taxon>
        <taxon>Proctotrupomorpha</taxon>
        <taxon>Chalcidoidea</taxon>
        <taxon>Agaonidae</taxon>
        <taxon>Agaoninae</taxon>
        <taxon>Ceratosolen</taxon>
    </lineage>
</organism>
<protein>
    <submittedName>
        <fullName evidence="3">Uncharacterized protein LOC105359398</fullName>
    </submittedName>
</protein>
<accession>A0AAJ6VKB9</accession>
<evidence type="ECO:0000256" key="1">
    <source>
        <dbReference type="SAM" id="MobiDB-lite"/>
    </source>
</evidence>
<proteinExistence type="predicted"/>
<evidence type="ECO:0000313" key="2">
    <source>
        <dbReference type="Proteomes" id="UP000695007"/>
    </source>
</evidence>
<reference evidence="3" key="1">
    <citation type="submission" date="2025-08" db="UniProtKB">
        <authorList>
            <consortium name="RefSeq"/>
        </authorList>
    </citation>
    <scope>IDENTIFICATION</scope>
</reference>
<keyword evidence="2" id="KW-1185">Reference proteome</keyword>
<gene>
    <name evidence="3" type="primary">LOC105359398</name>
</gene>
<dbReference type="RefSeq" id="XP_011494307.1">
    <property type="nucleotide sequence ID" value="XM_011496005.1"/>
</dbReference>
<name>A0AAJ6VKB9_9HYME</name>